<dbReference type="InParanoid" id="A0A540VH03"/>
<evidence type="ECO:0000313" key="8">
    <source>
        <dbReference type="EMBL" id="TQE96044.1"/>
    </source>
</evidence>
<dbReference type="SUPFAM" id="SSF50129">
    <property type="entry name" value="GroES-like"/>
    <property type="match status" value="2"/>
</dbReference>
<dbReference type="InterPro" id="IPR020843">
    <property type="entry name" value="ER"/>
</dbReference>
<feature type="domain" description="Enoyl reductase (ER)" evidence="7">
    <location>
        <begin position="9"/>
        <end position="364"/>
    </location>
</feature>
<dbReference type="InterPro" id="IPR002328">
    <property type="entry name" value="ADH_Zn_CS"/>
</dbReference>
<reference evidence="8 9" key="1">
    <citation type="submission" date="2019-06" db="EMBL/GenBank/DDBJ databases">
        <title>Genome sequence of Litorilinea aerophila BAA-2444.</title>
        <authorList>
            <person name="Maclea K.S."/>
            <person name="Maurais E.G."/>
            <person name="Iannazzi L.C."/>
        </authorList>
    </citation>
    <scope>NUCLEOTIDE SEQUENCE [LARGE SCALE GENOMIC DNA]</scope>
    <source>
        <strain evidence="8 9">ATCC BAA-2444</strain>
    </source>
</reference>
<name>A0A540VH03_9CHLR</name>
<dbReference type="Gene3D" id="3.40.50.720">
    <property type="entry name" value="NAD(P)-binding Rossmann-like Domain"/>
    <property type="match status" value="1"/>
</dbReference>
<organism evidence="8 9">
    <name type="scientific">Litorilinea aerophila</name>
    <dbReference type="NCBI Taxonomy" id="1204385"/>
    <lineage>
        <taxon>Bacteria</taxon>
        <taxon>Bacillati</taxon>
        <taxon>Chloroflexota</taxon>
        <taxon>Caldilineae</taxon>
        <taxon>Caldilineales</taxon>
        <taxon>Caldilineaceae</taxon>
        <taxon>Litorilinea</taxon>
    </lineage>
</organism>
<evidence type="ECO:0000256" key="5">
    <source>
        <dbReference type="ARBA" id="ARBA00023027"/>
    </source>
</evidence>
<evidence type="ECO:0000256" key="1">
    <source>
        <dbReference type="ARBA" id="ARBA00001947"/>
    </source>
</evidence>
<dbReference type="InterPro" id="IPR013154">
    <property type="entry name" value="ADH-like_N"/>
</dbReference>
<dbReference type="SUPFAM" id="SSF51735">
    <property type="entry name" value="NAD(P)-binding Rossmann-fold domains"/>
    <property type="match status" value="1"/>
</dbReference>
<keyword evidence="5" id="KW-0520">NAD</keyword>
<dbReference type="CDD" id="cd08279">
    <property type="entry name" value="Zn_ADH_class_III"/>
    <property type="match status" value="1"/>
</dbReference>
<evidence type="ECO:0000256" key="4">
    <source>
        <dbReference type="ARBA" id="ARBA00023002"/>
    </source>
</evidence>
<comment type="cofactor">
    <cofactor evidence="1 6">
        <name>Zn(2+)</name>
        <dbReference type="ChEBI" id="CHEBI:29105"/>
    </cofactor>
</comment>
<dbReference type="Pfam" id="PF08240">
    <property type="entry name" value="ADH_N"/>
    <property type="match status" value="1"/>
</dbReference>
<accession>A0A540VH03</accession>
<evidence type="ECO:0000259" key="7">
    <source>
        <dbReference type="SMART" id="SM00829"/>
    </source>
</evidence>
<dbReference type="PANTHER" id="PTHR43880">
    <property type="entry name" value="ALCOHOL DEHYDROGENASE"/>
    <property type="match status" value="1"/>
</dbReference>
<dbReference type="Proteomes" id="UP000317371">
    <property type="component" value="Unassembled WGS sequence"/>
</dbReference>
<dbReference type="FunFam" id="3.40.50.720:FF:000003">
    <property type="entry name" value="S-(hydroxymethyl)glutathione dehydrogenase"/>
    <property type="match status" value="1"/>
</dbReference>
<dbReference type="InterPro" id="IPR011032">
    <property type="entry name" value="GroES-like_sf"/>
</dbReference>
<dbReference type="PANTHER" id="PTHR43880:SF12">
    <property type="entry name" value="ALCOHOL DEHYDROGENASE CLASS-3"/>
    <property type="match status" value="1"/>
</dbReference>
<evidence type="ECO:0000256" key="3">
    <source>
        <dbReference type="ARBA" id="ARBA00022833"/>
    </source>
</evidence>
<gene>
    <name evidence="8" type="ORF">FKZ61_09920</name>
</gene>
<dbReference type="PROSITE" id="PS00059">
    <property type="entry name" value="ADH_ZINC"/>
    <property type="match status" value="1"/>
</dbReference>
<evidence type="ECO:0000313" key="9">
    <source>
        <dbReference type="Proteomes" id="UP000317371"/>
    </source>
</evidence>
<keyword evidence="3 6" id="KW-0862">Zinc</keyword>
<dbReference type="OrthoDB" id="9806940at2"/>
<dbReference type="Pfam" id="PF00107">
    <property type="entry name" value="ADH_zinc_N"/>
    <property type="match status" value="1"/>
</dbReference>
<comment type="similarity">
    <text evidence="6">Belongs to the zinc-containing alcohol dehydrogenase family.</text>
</comment>
<dbReference type="EMBL" id="VIGC01000010">
    <property type="protein sequence ID" value="TQE96044.1"/>
    <property type="molecule type" value="Genomic_DNA"/>
</dbReference>
<proteinExistence type="inferred from homology"/>
<dbReference type="SMART" id="SM00829">
    <property type="entry name" value="PKS_ER"/>
    <property type="match status" value="1"/>
</dbReference>
<dbReference type="GO" id="GO:0005829">
    <property type="term" value="C:cytosol"/>
    <property type="evidence" value="ECO:0007669"/>
    <property type="project" value="TreeGrafter"/>
</dbReference>
<dbReference type="GO" id="GO:0046294">
    <property type="term" value="P:formaldehyde catabolic process"/>
    <property type="evidence" value="ECO:0007669"/>
    <property type="project" value="TreeGrafter"/>
</dbReference>
<dbReference type="InterPro" id="IPR036291">
    <property type="entry name" value="NAD(P)-bd_dom_sf"/>
</dbReference>
<protein>
    <submittedName>
        <fullName evidence="8">Zn-dependent alcohol dehydrogenase</fullName>
    </submittedName>
</protein>
<keyword evidence="9" id="KW-1185">Reference proteome</keyword>
<sequence>MKIKAAVVREIDQLTIEEVELAEPKAGEVLVRMRAAGVCHSDLHTYKGELRSTPPIVLGHEGAGIVEAVGPGVTKVQPGDAVGINWLPACNSCPTCLAGRPNLCERFPSTTFRSLMPDGTTRHRTLDGMALKPYLSSATMAEYAVIHQDGIVPLPPGIPFEVAAITGCAVMTGVGAVLNTAQVQPGSSAAVIGCGGVGLSAIQGCRLAGCYPIIAVDVMESKLAFARELGATHTVHARETDVVEALRELTRLGPDYVFDSVGAAPTIAQALQSVRPGGTAVIMGLHATKIEVPISPAVLVLANKRLLGSFAGSARPLVDLPKLLQLYQGGRLELDRLITKRYPLEELPQAFADMEGGAIARGVLVFP</sequence>
<comment type="caution">
    <text evidence="8">The sequence shown here is derived from an EMBL/GenBank/DDBJ whole genome shotgun (WGS) entry which is preliminary data.</text>
</comment>
<evidence type="ECO:0000256" key="6">
    <source>
        <dbReference type="RuleBase" id="RU361277"/>
    </source>
</evidence>
<dbReference type="Gene3D" id="3.90.180.10">
    <property type="entry name" value="Medium-chain alcohol dehydrogenases, catalytic domain"/>
    <property type="match status" value="1"/>
</dbReference>
<dbReference type="RefSeq" id="WP_141609961.1">
    <property type="nucleotide sequence ID" value="NZ_VIGC02000010.1"/>
</dbReference>
<keyword evidence="4" id="KW-0560">Oxidoreductase</keyword>
<keyword evidence="2 6" id="KW-0479">Metal-binding</keyword>
<dbReference type="InterPro" id="IPR013149">
    <property type="entry name" value="ADH-like_C"/>
</dbReference>
<dbReference type="GO" id="GO:0008270">
    <property type="term" value="F:zinc ion binding"/>
    <property type="evidence" value="ECO:0007669"/>
    <property type="project" value="InterPro"/>
</dbReference>
<dbReference type="GO" id="GO:0051903">
    <property type="term" value="F:S-(hydroxymethyl)glutathione dehydrogenase [NAD(P)+] activity"/>
    <property type="evidence" value="ECO:0007669"/>
    <property type="project" value="TreeGrafter"/>
</dbReference>
<dbReference type="AlphaFoldDB" id="A0A540VH03"/>
<evidence type="ECO:0000256" key="2">
    <source>
        <dbReference type="ARBA" id="ARBA00022723"/>
    </source>
</evidence>